<dbReference type="STRING" id="377629.TERTU_2316"/>
<dbReference type="OrthoDB" id="9803333at2"/>
<dbReference type="NCBIfam" id="NF005488">
    <property type="entry name" value="PRK07097.1"/>
    <property type="match status" value="1"/>
</dbReference>
<evidence type="ECO:0000256" key="1">
    <source>
        <dbReference type="ARBA" id="ARBA00006484"/>
    </source>
</evidence>
<accession>C5BK69</accession>
<sequence>MINDLFNLSGKIALITGGTHGIGMACGLMLGKAGAKIVVNDIDEEKLETCKRHYNNEGIDVYILKFDVANETDVHRGISQIEEEIGSIDILVNNAGIIKRIPILDMPTDEYRQVIDIDLVAPFIVSKRVAPAMIARREGKIINMCSMMSVYGRQNVAAYAAAKGGLKLLTQNMCCEWAKYNVQVNGIGPGYIATQQTAPIRVNGHPFNNLVMTRTPANRWGEPEDVGKAALFLASKAADFVNGQVLYVDGGIIANFGYVENENTSENISQAPLAAVR</sequence>
<dbReference type="KEGG" id="ttu:TERTU_2316"/>
<dbReference type="AlphaFoldDB" id="C5BK69"/>
<name>C5BK69_TERTT</name>
<dbReference type="PROSITE" id="PS00061">
    <property type="entry name" value="ADH_SHORT"/>
    <property type="match status" value="1"/>
</dbReference>
<dbReference type="Pfam" id="PF13561">
    <property type="entry name" value="adh_short_C2"/>
    <property type="match status" value="1"/>
</dbReference>
<dbReference type="InterPro" id="IPR002347">
    <property type="entry name" value="SDR_fam"/>
</dbReference>
<dbReference type="PANTHER" id="PTHR42760">
    <property type="entry name" value="SHORT-CHAIN DEHYDROGENASES/REDUCTASES FAMILY MEMBER"/>
    <property type="match status" value="1"/>
</dbReference>
<dbReference type="PRINTS" id="PR00080">
    <property type="entry name" value="SDRFAMILY"/>
</dbReference>
<dbReference type="SUPFAM" id="SSF51735">
    <property type="entry name" value="NAD(P)-binding Rossmann-fold domains"/>
    <property type="match status" value="1"/>
</dbReference>
<dbReference type="FunFam" id="3.40.50.720:FF:000173">
    <property type="entry name" value="3-oxoacyl-[acyl-carrier protein] reductase"/>
    <property type="match status" value="1"/>
</dbReference>
<dbReference type="RefSeq" id="WP_015818690.1">
    <property type="nucleotide sequence ID" value="NC_012997.1"/>
</dbReference>
<dbReference type="InterPro" id="IPR020904">
    <property type="entry name" value="Sc_DH/Rdtase_CS"/>
</dbReference>
<dbReference type="PRINTS" id="PR00081">
    <property type="entry name" value="GDHRDH"/>
</dbReference>
<dbReference type="Proteomes" id="UP000009080">
    <property type="component" value="Chromosome"/>
</dbReference>
<keyword evidence="2" id="KW-0560">Oxidoreductase</keyword>
<proteinExistence type="inferred from homology"/>
<dbReference type="InterPro" id="IPR036291">
    <property type="entry name" value="NAD(P)-bd_dom_sf"/>
</dbReference>
<keyword evidence="4" id="KW-1185">Reference proteome</keyword>
<dbReference type="GO" id="GO:0016616">
    <property type="term" value="F:oxidoreductase activity, acting on the CH-OH group of donors, NAD or NADP as acceptor"/>
    <property type="evidence" value="ECO:0007669"/>
    <property type="project" value="TreeGrafter"/>
</dbReference>
<dbReference type="PANTHER" id="PTHR42760:SF115">
    <property type="entry name" value="3-OXOACYL-[ACYL-CARRIER-PROTEIN] REDUCTASE FABG"/>
    <property type="match status" value="1"/>
</dbReference>
<evidence type="ECO:0000313" key="3">
    <source>
        <dbReference type="EMBL" id="ACR12578.1"/>
    </source>
</evidence>
<dbReference type="EMBL" id="CP001614">
    <property type="protein sequence ID" value="ACR12578.1"/>
    <property type="molecule type" value="Genomic_DNA"/>
</dbReference>
<dbReference type="Gene3D" id="3.40.50.720">
    <property type="entry name" value="NAD(P)-binding Rossmann-like Domain"/>
    <property type="match status" value="1"/>
</dbReference>
<comment type="similarity">
    <text evidence="1">Belongs to the short-chain dehydrogenases/reductases (SDR) family.</text>
</comment>
<dbReference type="eggNOG" id="COG1028">
    <property type="taxonomic scope" value="Bacteria"/>
</dbReference>
<protein>
    <submittedName>
        <fullName evidence="3">Oxidoreductase, short chain dehydrogenase/reductase family</fullName>
    </submittedName>
</protein>
<gene>
    <name evidence="3" type="ordered locus">TERTU_2316</name>
</gene>
<reference evidence="3 4" key="1">
    <citation type="journal article" date="2009" name="PLoS ONE">
        <title>The complete genome of Teredinibacter turnerae T7901: an intracellular endosymbiont of marine wood-boring bivalves (shipworms).</title>
        <authorList>
            <person name="Yang J.C."/>
            <person name="Madupu R."/>
            <person name="Durkin A.S."/>
            <person name="Ekborg N.A."/>
            <person name="Pedamallu C.S."/>
            <person name="Hostetler J.B."/>
            <person name="Radune D."/>
            <person name="Toms B.S."/>
            <person name="Henrissat B."/>
            <person name="Coutinho P.M."/>
            <person name="Schwarz S."/>
            <person name="Field L."/>
            <person name="Trindade-Silva A.E."/>
            <person name="Soares C.A.G."/>
            <person name="Elshahawi S."/>
            <person name="Hanora A."/>
            <person name="Schmidt E.W."/>
            <person name="Haygood M.G."/>
            <person name="Posfai J."/>
            <person name="Benner J."/>
            <person name="Madinger C."/>
            <person name="Nove J."/>
            <person name="Anton B."/>
            <person name="Chaudhary K."/>
            <person name="Foster J."/>
            <person name="Holman A."/>
            <person name="Kumar S."/>
            <person name="Lessard P.A."/>
            <person name="Luyten Y.A."/>
            <person name="Slatko B."/>
            <person name="Wood N."/>
            <person name="Wu B."/>
            <person name="Teplitski M."/>
            <person name="Mougous J.D."/>
            <person name="Ward N."/>
            <person name="Eisen J.A."/>
            <person name="Badger J.H."/>
            <person name="Distel D.L."/>
        </authorList>
    </citation>
    <scope>NUCLEOTIDE SEQUENCE [LARGE SCALE GENOMIC DNA]</scope>
    <source>
        <strain evidence="4">ATCC 39867 / T7901</strain>
    </source>
</reference>
<evidence type="ECO:0000313" key="4">
    <source>
        <dbReference type="Proteomes" id="UP000009080"/>
    </source>
</evidence>
<evidence type="ECO:0000256" key="2">
    <source>
        <dbReference type="ARBA" id="ARBA00023002"/>
    </source>
</evidence>
<dbReference type="HOGENOM" id="CLU_010194_1_1_6"/>
<organism evidence="3 4">
    <name type="scientific">Teredinibacter turnerae (strain ATCC 39867 / T7901)</name>
    <dbReference type="NCBI Taxonomy" id="377629"/>
    <lineage>
        <taxon>Bacteria</taxon>
        <taxon>Pseudomonadati</taxon>
        <taxon>Pseudomonadota</taxon>
        <taxon>Gammaproteobacteria</taxon>
        <taxon>Cellvibrionales</taxon>
        <taxon>Cellvibrionaceae</taxon>
        <taxon>Teredinibacter</taxon>
    </lineage>
</organism>